<evidence type="ECO:0000256" key="1">
    <source>
        <dbReference type="SAM" id="Phobius"/>
    </source>
</evidence>
<name>A0A2N3QEA3_9BIFI</name>
<evidence type="ECO:0000313" key="2">
    <source>
        <dbReference type="EMBL" id="PKU88434.1"/>
    </source>
</evidence>
<evidence type="ECO:0000313" key="3">
    <source>
        <dbReference type="Proteomes" id="UP000233727"/>
    </source>
</evidence>
<reference evidence="2 3" key="1">
    <citation type="submission" date="2017-10" db="EMBL/GenBank/DDBJ databases">
        <title>Bifidobacterium genomics.</title>
        <authorList>
            <person name="Lugli G.A."/>
            <person name="Milani C."/>
            <person name="Mancabelli L."/>
        </authorList>
    </citation>
    <scope>NUCLEOTIDE SEQUENCE [LARGE SCALE GENOMIC DNA]</scope>
    <source>
        <strain evidence="2 3">1542B</strain>
    </source>
</reference>
<keyword evidence="1" id="KW-1133">Transmembrane helix</keyword>
<dbReference type="EMBL" id="PCGY01000024">
    <property type="protein sequence ID" value="PKU88434.1"/>
    <property type="molecule type" value="Genomic_DNA"/>
</dbReference>
<comment type="caution">
    <text evidence="2">The sequence shown here is derived from an EMBL/GenBank/DDBJ whole genome shotgun (WGS) entry which is preliminary data.</text>
</comment>
<proteinExistence type="predicted"/>
<gene>
    <name evidence="2" type="ORF">CQR47_1783</name>
</gene>
<keyword evidence="1" id="KW-0472">Membrane</keyword>
<dbReference type="AlphaFoldDB" id="A0A2N3QEA3"/>
<dbReference type="Proteomes" id="UP000233727">
    <property type="component" value="Unassembled WGS sequence"/>
</dbReference>
<organism evidence="2 3">
    <name type="scientific">Bifidobacterium thermophilum</name>
    <dbReference type="NCBI Taxonomy" id="33905"/>
    <lineage>
        <taxon>Bacteria</taxon>
        <taxon>Bacillati</taxon>
        <taxon>Actinomycetota</taxon>
        <taxon>Actinomycetes</taxon>
        <taxon>Bifidobacteriales</taxon>
        <taxon>Bifidobacteriaceae</taxon>
        <taxon>Bifidobacterium</taxon>
    </lineage>
</organism>
<keyword evidence="1" id="KW-0812">Transmembrane</keyword>
<feature type="transmembrane region" description="Helical" evidence="1">
    <location>
        <begin position="28"/>
        <end position="48"/>
    </location>
</feature>
<dbReference type="RefSeq" id="WP_180334608.1">
    <property type="nucleotide sequence ID" value="NZ_JBKZBB010000016.1"/>
</dbReference>
<sequence length="53" mass="6059">MSYLVLMVLQLIAGVAYTVLGVIDSNTAAIWIGAVSLVLDCGYWWLWWRSRRK</sequence>
<accession>A0A2N3QEA3</accession>
<protein>
    <submittedName>
        <fullName evidence="2">Uncharacterized protein</fullName>
    </submittedName>
</protein>